<gene>
    <name evidence="1" type="ORF">ERS852551_00670</name>
</gene>
<dbReference type="OrthoDB" id="9979523at2"/>
<name>A0A174MST3_9FIRM</name>
<accession>A0A174MST3</accession>
<dbReference type="Proteomes" id="UP000095765">
    <property type="component" value="Unassembled WGS sequence"/>
</dbReference>
<protein>
    <submittedName>
        <fullName evidence="1">Uncharacterized protein</fullName>
    </submittedName>
</protein>
<dbReference type="EMBL" id="CZBE01000003">
    <property type="protein sequence ID" value="CUP39373.1"/>
    <property type="molecule type" value="Genomic_DNA"/>
</dbReference>
<reference evidence="1 2" key="1">
    <citation type="submission" date="2015-09" db="EMBL/GenBank/DDBJ databases">
        <authorList>
            <consortium name="Pathogen Informatics"/>
        </authorList>
    </citation>
    <scope>NUCLEOTIDE SEQUENCE [LARGE SCALE GENOMIC DNA]</scope>
    <source>
        <strain evidence="1 2">2789STDY5834939</strain>
    </source>
</reference>
<dbReference type="AlphaFoldDB" id="A0A174MST3"/>
<evidence type="ECO:0000313" key="2">
    <source>
        <dbReference type="Proteomes" id="UP000095765"/>
    </source>
</evidence>
<sequence>MKWTGSVFLANGIANPYPAEPTTNAGRAAQFAPGANWQPVQIGFLRLAHSRPQTAAVGFLLFWGLCARPAREQVTRARGISDSLCAYNAAGTAMADKTALLITDIYQSDGEQARCEQIGALLDEYLRAMLSEGLAADGDIQ</sequence>
<evidence type="ECO:0000313" key="1">
    <source>
        <dbReference type="EMBL" id="CUP39373.1"/>
    </source>
</evidence>
<organism evidence="1 2">
    <name type="scientific">Anaerotruncus colihominis</name>
    <dbReference type="NCBI Taxonomy" id="169435"/>
    <lineage>
        <taxon>Bacteria</taxon>
        <taxon>Bacillati</taxon>
        <taxon>Bacillota</taxon>
        <taxon>Clostridia</taxon>
        <taxon>Eubacteriales</taxon>
        <taxon>Oscillospiraceae</taxon>
        <taxon>Anaerotruncus</taxon>
    </lineage>
</organism>
<proteinExistence type="predicted"/>